<sequence length="187" mass="19563">MNVGFVGVGAMEQLVAERLLAAGHRLVVYDCVSARTENLVARGATFVETPASVAWEVDVVFSMMADDVTLEDMIFGEDGIATGLSPRAIHVNCGTISCSQARRLREGHAQRGQTYVGAIIFGGPAEAEAGKLSILATGVNDVWLRLLPVLKCLGGCVFNGGRSFPSSRSGIGAGTMYVGPAESQCLA</sequence>
<dbReference type="GO" id="GO:0050661">
    <property type="term" value="F:NADP binding"/>
    <property type="evidence" value="ECO:0007669"/>
    <property type="project" value="InterPro"/>
</dbReference>
<evidence type="ECO:0000259" key="1">
    <source>
        <dbReference type="Pfam" id="PF03446"/>
    </source>
</evidence>
<protein>
    <submittedName>
        <fullName evidence="2">NAD(P)-dependent oxidoreductase</fullName>
    </submittedName>
</protein>
<name>A0A850PFT6_9PROT</name>
<dbReference type="RefSeq" id="WP_176612980.1">
    <property type="nucleotide sequence ID" value="NZ_JABXXR010000024.1"/>
</dbReference>
<dbReference type="PANTHER" id="PTHR43060:SF15">
    <property type="entry name" value="3-HYDROXYISOBUTYRATE DEHYDROGENASE-LIKE 1, MITOCHONDRIAL-RELATED"/>
    <property type="match status" value="1"/>
</dbReference>
<dbReference type="SUPFAM" id="SSF51735">
    <property type="entry name" value="NAD(P)-binding Rossmann-fold domains"/>
    <property type="match status" value="1"/>
</dbReference>
<proteinExistence type="predicted"/>
<dbReference type="InterPro" id="IPR036291">
    <property type="entry name" value="NAD(P)-bd_dom_sf"/>
</dbReference>
<reference evidence="2 3" key="1">
    <citation type="submission" date="2020-06" db="EMBL/GenBank/DDBJ databases">
        <title>Description of novel acetic acid bacteria.</title>
        <authorList>
            <person name="Sombolestani A."/>
        </authorList>
    </citation>
    <scope>NUCLEOTIDE SEQUENCE [LARGE SCALE GENOMIC DNA]</scope>
    <source>
        <strain evidence="2 3">LMG 27010</strain>
    </source>
</reference>
<dbReference type="PANTHER" id="PTHR43060">
    <property type="entry name" value="3-HYDROXYISOBUTYRATE DEHYDROGENASE-LIKE 1, MITOCHONDRIAL-RELATED"/>
    <property type="match status" value="1"/>
</dbReference>
<accession>A0A850PFT6</accession>
<gene>
    <name evidence="2" type="ORF">HUK82_05415</name>
</gene>
<dbReference type="Pfam" id="PF03446">
    <property type="entry name" value="NAD_binding_2"/>
    <property type="match status" value="1"/>
</dbReference>
<dbReference type="Proteomes" id="UP000585665">
    <property type="component" value="Unassembled WGS sequence"/>
</dbReference>
<feature type="domain" description="6-phosphogluconate dehydrogenase NADP-binding" evidence="1">
    <location>
        <begin position="2"/>
        <end position="159"/>
    </location>
</feature>
<comment type="caution">
    <text evidence="2">The sequence shown here is derived from an EMBL/GenBank/DDBJ whole genome shotgun (WGS) entry which is preliminary data.</text>
</comment>
<dbReference type="AlphaFoldDB" id="A0A850PFT6"/>
<dbReference type="Gene3D" id="3.40.50.720">
    <property type="entry name" value="NAD(P)-binding Rossmann-like Domain"/>
    <property type="match status" value="1"/>
</dbReference>
<keyword evidence="3" id="KW-1185">Reference proteome</keyword>
<evidence type="ECO:0000313" key="3">
    <source>
        <dbReference type="Proteomes" id="UP000585665"/>
    </source>
</evidence>
<dbReference type="InterPro" id="IPR006115">
    <property type="entry name" value="6PGDH_NADP-bd"/>
</dbReference>
<dbReference type="EMBL" id="JABXXR010000024">
    <property type="protein sequence ID" value="NVN40001.1"/>
    <property type="molecule type" value="Genomic_DNA"/>
</dbReference>
<organism evidence="2 3">
    <name type="scientific">Ameyamaea chiangmaiensis</name>
    <dbReference type="NCBI Taxonomy" id="442969"/>
    <lineage>
        <taxon>Bacteria</taxon>
        <taxon>Pseudomonadati</taxon>
        <taxon>Pseudomonadota</taxon>
        <taxon>Alphaproteobacteria</taxon>
        <taxon>Acetobacterales</taxon>
        <taxon>Acetobacteraceae</taxon>
        <taxon>Ameyamaea</taxon>
    </lineage>
</organism>
<evidence type="ECO:0000313" key="2">
    <source>
        <dbReference type="EMBL" id="NVN40001.1"/>
    </source>
</evidence>